<dbReference type="Pfam" id="PF02566">
    <property type="entry name" value="OsmC"/>
    <property type="match status" value="1"/>
</dbReference>
<protein>
    <submittedName>
        <fullName evidence="1">OsmC family protein</fullName>
    </submittedName>
</protein>
<accession>A0A7Y8CK89</accession>
<evidence type="ECO:0000313" key="2">
    <source>
        <dbReference type="Proteomes" id="UP000520592"/>
    </source>
</evidence>
<dbReference type="InterPro" id="IPR015946">
    <property type="entry name" value="KH_dom-like_a/b"/>
</dbReference>
<dbReference type="RefSeq" id="WP_177062000.1">
    <property type="nucleotide sequence ID" value="NZ_JACAPB010000025.1"/>
</dbReference>
<reference evidence="1 2" key="1">
    <citation type="submission" date="2020-04" db="EMBL/GenBank/DDBJ databases">
        <title>Molecular characterization of pseudomonads from Agaricus bisporus reveal novel blotch 2 pathogens in Western Europe.</title>
        <authorList>
            <person name="Taparia T."/>
            <person name="Krijger M."/>
            <person name="Haynes E."/>
            <person name="Elpinstone J.G."/>
            <person name="Noble R."/>
            <person name="Van Der Wolf J."/>
        </authorList>
    </citation>
    <scope>NUCLEOTIDE SEQUENCE [LARGE SCALE GENOMIC DNA]</scope>
    <source>
        <strain evidence="1 2">IPO3737</strain>
    </source>
</reference>
<dbReference type="InterPro" id="IPR003718">
    <property type="entry name" value="OsmC/Ohr_fam"/>
</dbReference>
<evidence type="ECO:0000313" key="1">
    <source>
        <dbReference type="EMBL" id="NWC33771.1"/>
    </source>
</evidence>
<dbReference type="GO" id="GO:0004601">
    <property type="term" value="F:peroxidase activity"/>
    <property type="evidence" value="ECO:0007669"/>
    <property type="project" value="InterPro"/>
</dbReference>
<dbReference type="SUPFAM" id="SSF82784">
    <property type="entry name" value="OsmC-like"/>
    <property type="match status" value="1"/>
</dbReference>
<name>A0A7Y8CK89_9PSED</name>
<dbReference type="InterPro" id="IPR019904">
    <property type="entry name" value="Peroxiredoxin_OsmC"/>
</dbReference>
<dbReference type="InterPro" id="IPR052707">
    <property type="entry name" value="OsmC_Ohr_Peroxiredoxin"/>
</dbReference>
<comment type="caution">
    <text evidence="1">The sequence shown here is derived from an EMBL/GenBank/DDBJ whole genome shotgun (WGS) entry which is preliminary data.</text>
</comment>
<proteinExistence type="predicted"/>
<organism evidence="1 2">
    <name type="scientific">Pseudomonas gingeri</name>
    <dbReference type="NCBI Taxonomy" id="117681"/>
    <lineage>
        <taxon>Bacteria</taxon>
        <taxon>Pseudomonadati</taxon>
        <taxon>Pseudomonadota</taxon>
        <taxon>Gammaproteobacteria</taxon>
        <taxon>Pseudomonadales</taxon>
        <taxon>Pseudomonadaceae</taxon>
        <taxon>Pseudomonas</taxon>
    </lineage>
</organism>
<dbReference type="NCBIfam" id="TIGR03562">
    <property type="entry name" value="osmo_induc_OsmC"/>
    <property type="match status" value="1"/>
</dbReference>
<dbReference type="Proteomes" id="UP000520592">
    <property type="component" value="Unassembled WGS sequence"/>
</dbReference>
<dbReference type="PANTHER" id="PTHR42830">
    <property type="entry name" value="OSMOTICALLY INDUCIBLE FAMILY PROTEIN"/>
    <property type="match status" value="1"/>
</dbReference>
<sequence length="143" mass="14960">MSITKKASAHWEGDLKTGIGSISTETGVLREAPYGFKARFEGGRGTNPEELIGAAHAGCFSMALSMILGEAGLKADSIDTNAQVTLDQVDGGFAITAVHLILKAKIPGASQQQFDELTRKAKEGCPVSKVLNAKISLDATLLS</sequence>
<dbReference type="InterPro" id="IPR036102">
    <property type="entry name" value="OsmC/Ohrsf"/>
</dbReference>
<dbReference type="EMBL" id="JACAQD010000016">
    <property type="protein sequence ID" value="NWC33771.1"/>
    <property type="molecule type" value="Genomic_DNA"/>
</dbReference>
<dbReference type="AlphaFoldDB" id="A0A7Y8CK89"/>
<dbReference type="GO" id="GO:0006979">
    <property type="term" value="P:response to oxidative stress"/>
    <property type="evidence" value="ECO:0007669"/>
    <property type="project" value="InterPro"/>
</dbReference>
<gene>
    <name evidence="1" type="ORF">HX876_15320</name>
</gene>
<dbReference type="Gene3D" id="3.30.300.20">
    <property type="match status" value="1"/>
</dbReference>
<dbReference type="PANTHER" id="PTHR42830:SF1">
    <property type="entry name" value="OSMOTICALLY INDUCIBLE FAMILY PROTEIN"/>
    <property type="match status" value="1"/>
</dbReference>